<feature type="domain" description="C3HC-type" evidence="8">
    <location>
        <begin position="67"/>
        <end position="193"/>
    </location>
</feature>
<evidence type="ECO:0000313" key="11">
    <source>
        <dbReference type="Proteomes" id="UP000050525"/>
    </source>
</evidence>
<dbReference type="AlphaFoldDB" id="A0A151NQD7"/>
<evidence type="ECO:0000259" key="9">
    <source>
        <dbReference type="Pfam" id="PF08600"/>
    </source>
</evidence>
<comment type="subcellular location">
    <subcellularLocation>
        <location evidence="1">Nucleus</location>
    </subcellularLocation>
</comment>
<accession>A0A151NQD7</accession>
<dbReference type="EMBL" id="AKHW03002440">
    <property type="protein sequence ID" value="KYO38859.1"/>
    <property type="molecule type" value="Genomic_DNA"/>
</dbReference>
<organism evidence="10 11">
    <name type="scientific">Alligator mississippiensis</name>
    <name type="common">American alligator</name>
    <dbReference type="NCBI Taxonomy" id="8496"/>
    <lineage>
        <taxon>Eukaryota</taxon>
        <taxon>Metazoa</taxon>
        <taxon>Chordata</taxon>
        <taxon>Craniata</taxon>
        <taxon>Vertebrata</taxon>
        <taxon>Euteleostomi</taxon>
        <taxon>Archelosauria</taxon>
        <taxon>Archosauria</taxon>
        <taxon>Crocodylia</taxon>
        <taxon>Alligatoridae</taxon>
        <taxon>Alligatorinae</taxon>
        <taxon>Alligator</taxon>
    </lineage>
</organism>
<dbReference type="GO" id="GO:0005634">
    <property type="term" value="C:nucleus"/>
    <property type="evidence" value="ECO:0007669"/>
    <property type="project" value="UniProtKB-SubCell"/>
</dbReference>
<comment type="caution">
    <text evidence="10">The sequence shown here is derived from an EMBL/GenBank/DDBJ whole genome shotgun (WGS) entry which is preliminary data.</text>
</comment>
<proteinExistence type="predicted"/>
<keyword evidence="4" id="KW-0862">Zinc</keyword>
<dbReference type="OrthoDB" id="614844at2759"/>
<keyword evidence="11" id="KW-1185">Reference proteome</keyword>
<dbReference type="KEGG" id="amj:102566373"/>
<comment type="function">
    <text evidence="6">Required for proper positioning of a substantial amount of TPR at the nuclear basket (NB) through interaction with TPR.</text>
</comment>
<evidence type="ECO:0000256" key="5">
    <source>
        <dbReference type="ARBA" id="ARBA00023242"/>
    </source>
</evidence>
<feature type="region of interest" description="Disordered" evidence="7">
    <location>
        <begin position="1"/>
        <end position="63"/>
    </location>
</feature>
<dbReference type="PANTHER" id="PTHR15835:SF6">
    <property type="entry name" value="ZINC FINGER C3HC-TYPE PROTEIN 1"/>
    <property type="match status" value="1"/>
</dbReference>
<reference evidence="10 11" key="1">
    <citation type="journal article" date="2012" name="Genome Biol.">
        <title>Sequencing three crocodilian genomes to illuminate the evolution of archosaurs and amniotes.</title>
        <authorList>
            <person name="St John J.A."/>
            <person name="Braun E.L."/>
            <person name="Isberg S.R."/>
            <person name="Miles L.G."/>
            <person name="Chong A.Y."/>
            <person name="Gongora J."/>
            <person name="Dalzell P."/>
            <person name="Moran C."/>
            <person name="Bed'hom B."/>
            <person name="Abzhanov A."/>
            <person name="Burgess S.C."/>
            <person name="Cooksey A.M."/>
            <person name="Castoe T.A."/>
            <person name="Crawford N.G."/>
            <person name="Densmore L.D."/>
            <person name="Drew J.C."/>
            <person name="Edwards S.V."/>
            <person name="Faircloth B.C."/>
            <person name="Fujita M.K."/>
            <person name="Greenwold M.J."/>
            <person name="Hoffmann F.G."/>
            <person name="Howard J.M."/>
            <person name="Iguchi T."/>
            <person name="Janes D.E."/>
            <person name="Khan S.Y."/>
            <person name="Kohno S."/>
            <person name="de Koning A.J."/>
            <person name="Lance S.L."/>
            <person name="McCarthy F.M."/>
            <person name="McCormack J.E."/>
            <person name="Merchant M.E."/>
            <person name="Peterson D.G."/>
            <person name="Pollock D.D."/>
            <person name="Pourmand N."/>
            <person name="Raney B.J."/>
            <person name="Roessler K.A."/>
            <person name="Sanford J.R."/>
            <person name="Sawyer R.H."/>
            <person name="Schmidt C.J."/>
            <person name="Triplett E.W."/>
            <person name="Tuberville T.D."/>
            <person name="Venegas-Anaya M."/>
            <person name="Howard J.T."/>
            <person name="Jarvis E.D."/>
            <person name="Guillette L.J.Jr."/>
            <person name="Glenn T.C."/>
            <person name="Green R.E."/>
            <person name="Ray D.A."/>
        </authorList>
    </citation>
    <scope>NUCLEOTIDE SEQUENCE [LARGE SCALE GENOMIC DNA]</scope>
    <source>
        <strain evidence="10">KSC_2009_1</strain>
    </source>
</reference>
<evidence type="ECO:0000259" key="8">
    <source>
        <dbReference type="Pfam" id="PF07967"/>
    </source>
</evidence>
<dbReference type="CTD" id="51530"/>
<dbReference type="Proteomes" id="UP000050525">
    <property type="component" value="Unassembled WGS sequence"/>
</dbReference>
<protein>
    <submittedName>
        <fullName evidence="10">Nuclear-interacting partner of ALK</fullName>
    </submittedName>
</protein>
<feature type="domain" description="NuBaID C-terminal" evidence="9">
    <location>
        <begin position="243"/>
        <end position="464"/>
    </location>
</feature>
<dbReference type="PANTHER" id="PTHR15835">
    <property type="entry name" value="NUCLEAR-INTERACTING PARTNER OF ALK"/>
    <property type="match status" value="1"/>
</dbReference>
<dbReference type="GO" id="GO:0008270">
    <property type="term" value="F:zinc ion binding"/>
    <property type="evidence" value="ECO:0007669"/>
    <property type="project" value="UniProtKB-KW"/>
</dbReference>
<evidence type="ECO:0000256" key="3">
    <source>
        <dbReference type="ARBA" id="ARBA00022771"/>
    </source>
</evidence>
<gene>
    <name evidence="10" type="primary">ZC3HC1</name>
    <name evidence="10" type="ORF">Y1Q_0023516</name>
</gene>
<sequence>MAAPSAAVAPASGGAAQPPAMTPQKIRELIDGGIAPEEPGAEGKDTTAWSESANGPSQPDALPFETTSREAYFSRVETFTPLKWAGKPHELSPLICAKYGWTNVECDMLKCSSCQAFLCASLQLAFDFDKYKERCAELKRALCSAHEKFCFWPISPCPDRFAVLLVDEPIALLGDFLDRFQSLCQLELQLPSLRPEDLKNMSLTEEKISLLLHLIEEELERKSPGEKMPVKLGSDLLQVHVPACVLALCGWTCSPAPGTTHLPVITCSRCMRKVGLWGFHQLESVAPEADPAPGQGSTPTTPTEGRPDRLPLVPTSPHRMVTRSRDTTFSPGLEQHEKSPSPVMCRARSWDSLSPMDRTEPEAASPTPRNRPVTRSMGQGDSVEVPSSPHRRAKRARLCSSSSSDTSTKSFFDPSSQHRDWCPWVSVVEKATLEDSSDASEHTPAKAEPGWRAMLSVLLATQKSERPTDTEPVSLSVKSCKVFRIFRRWEAMCS</sequence>
<dbReference type="InterPro" id="IPR012935">
    <property type="entry name" value="NuBaID_N"/>
</dbReference>
<evidence type="ECO:0000256" key="6">
    <source>
        <dbReference type="ARBA" id="ARBA00044931"/>
    </source>
</evidence>
<dbReference type="STRING" id="8496.A0A151NQD7"/>
<dbReference type="Pfam" id="PF07967">
    <property type="entry name" value="zf-C3HC"/>
    <property type="match status" value="1"/>
</dbReference>
<feature type="region of interest" description="Disordered" evidence="7">
    <location>
        <begin position="285"/>
        <end position="416"/>
    </location>
</feature>
<dbReference type="Pfam" id="PF08600">
    <property type="entry name" value="NuBaID_C"/>
    <property type="match status" value="1"/>
</dbReference>
<evidence type="ECO:0000256" key="1">
    <source>
        <dbReference type="ARBA" id="ARBA00004123"/>
    </source>
</evidence>
<keyword evidence="3" id="KW-0863">Zinc-finger</keyword>
<dbReference type="InterPro" id="IPR013909">
    <property type="entry name" value="NuBaID_C"/>
</dbReference>
<evidence type="ECO:0000256" key="7">
    <source>
        <dbReference type="SAM" id="MobiDB-lite"/>
    </source>
</evidence>
<evidence type="ECO:0000256" key="2">
    <source>
        <dbReference type="ARBA" id="ARBA00022723"/>
    </source>
</evidence>
<name>A0A151NQD7_ALLMI</name>
<keyword evidence="2" id="KW-0479">Metal-binding</keyword>
<keyword evidence="5" id="KW-0539">Nucleus</keyword>
<evidence type="ECO:0000313" key="10">
    <source>
        <dbReference type="EMBL" id="KYO38859.1"/>
    </source>
</evidence>
<dbReference type="eggNOG" id="KOG4765">
    <property type="taxonomic scope" value="Eukaryota"/>
</dbReference>
<evidence type="ECO:0000256" key="4">
    <source>
        <dbReference type="ARBA" id="ARBA00022833"/>
    </source>
</evidence>
<feature type="compositionally biased region" description="Polar residues" evidence="7">
    <location>
        <begin position="47"/>
        <end position="57"/>
    </location>
</feature>
<feature type="compositionally biased region" description="Low complexity" evidence="7">
    <location>
        <begin position="1"/>
        <end position="19"/>
    </location>
</feature>
<dbReference type="GeneID" id="102566373"/>
<feature type="compositionally biased region" description="Low complexity" evidence="7">
    <location>
        <begin position="400"/>
        <end position="415"/>
    </location>
</feature>